<accession>A0A8S1TRY3</accession>
<reference evidence="1" key="1">
    <citation type="submission" date="2021-01" db="EMBL/GenBank/DDBJ databases">
        <authorList>
            <consortium name="Genoscope - CEA"/>
            <person name="William W."/>
        </authorList>
    </citation>
    <scope>NUCLEOTIDE SEQUENCE</scope>
</reference>
<comment type="caution">
    <text evidence="1">The sequence shown here is derived from an EMBL/GenBank/DDBJ whole genome shotgun (WGS) entry which is preliminary data.</text>
</comment>
<name>A0A8S1TRY3_PAROT</name>
<proteinExistence type="predicted"/>
<dbReference type="Proteomes" id="UP000683925">
    <property type="component" value="Unassembled WGS sequence"/>
</dbReference>
<protein>
    <submittedName>
        <fullName evidence="1">Uncharacterized protein</fullName>
    </submittedName>
</protein>
<dbReference type="AlphaFoldDB" id="A0A8S1TRY3"/>
<dbReference type="EMBL" id="CAJJDP010000028">
    <property type="protein sequence ID" value="CAD8153729.1"/>
    <property type="molecule type" value="Genomic_DNA"/>
</dbReference>
<dbReference type="OMA" id="NSQIMTQ"/>
<organism evidence="1 2">
    <name type="scientific">Paramecium octaurelia</name>
    <dbReference type="NCBI Taxonomy" id="43137"/>
    <lineage>
        <taxon>Eukaryota</taxon>
        <taxon>Sar</taxon>
        <taxon>Alveolata</taxon>
        <taxon>Ciliophora</taxon>
        <taxon>Intramacronucleata</taxon>
        <taxon>Oligohymenophorea</taxon>
        <taxon>Peniculida</taxon>
        <taxon>Parameciidae</taxon>
        <taxon>Paramecium</taxon>
    </lineage>
</organism>
<evidence type="ECO:0000313" key="1">
    <source>
        <dbReference type="EMBL" id="CAD8153729.1"/>
    </source>
</evidence>
<keyword evidence="2" id="KW-1185">Reference proteome</keyword>
<dbReference type="OrthoDB" id="291666at2759"/>
<sequence>MSNFLFNQKLGKEEKIIGLLSKPIRKEKRRNQYTIEFKFGSDIDVSKLKQVILINQQIPAYIPLNLTFRLESDIFIPIQFDANLQLGALSIDPISFNYRIVRYDKHHNNYIFHFEPIDRPFTPHQVVKTTLEKYHPSLGELFEAYHFNLLKKEKFTVSTEEEIKEYENSIRNSFAVYIQKKQKGIITTLMKSINTQYLQLMGINEHILQDYVNQTGLLPWCLSNDNQQFQTLIRGMFQGAHQQINNTIQAINYNGQQFEVKVTPKIFHAYNQDDDSYLQFMFFQQEYNSQIMTQSQIDQNMIEYFNLRSKIVKMDIIENDYTKRCKYRKL</sequence>
<evidence type="ECO:0000313" key="2">
    <source>
        <dbReference type="Proteomes" id="UP000683925"/>
    </source>
</evidence>
<gene>
    <name evidence="1" type="ORF">POCTA_138.1.T0280169</name>
</gene>